<dbReference type="RefSeq" id="XP_025336593.1">
    <property type="nucleotide sequence ID" value="XM_025481975.1"/>
</dbReference>
<name>A0A2V1AEI5_9ASCO</name>
<keyword evidence="1" id="KW-0175">Coiled coil</keyword>
<keyword evidence="2" id="KW-0812">Transmembrane</keyword>
<accession>A0A2V1AEI5</accession>
<dbReference type="EMBL" id="PKFP01000003">
    <property type="protein sequence ID" value="PVH15653.1"/>
    <property type="molecule type" value="Genomic_DNA"/>
</dbReference>
<comment type="caution">
    <text evidence="3">The sequence shown here is derived from an EMBL/GenBank/DDBJ whole genome shotgun (WGS) entry which is preliminary data.</text>
</comment>
<feature type="transmembrane region" description="Helical" evidence="2">
    <location>
        <begin position="51"/>
        <end position="71"/>
    </location>
</feature>
<reference evidence="3 4" key="1">
    <citation type="submission" date="2017-12" db="EMBL/GenBank/DDBJ databases">
        <title>Genome Sequence of the Amphotericin B-resistant Candida duobushaemulonii strain, B09383.</title>
        <authorList>
            <person name="Chow N.A."/>
            <person name="Gade L."/>
            <person name="Batra D."/>
            <person name="Rowe L.A."/>
            <person name="Loparev V.N."/>
            <person name="Litvintseva A.P."/>
        </authorList>
    </citation>
    <scope>NUCLEOTIDE SEQUENCE [LARGE SCALE GENOMIC DNA]</scope>
    <source>
        <strain evidence="3 4">B09383</strain>
    </source>
</reference>
<keyword evidence="2" id="KW-1133">Transmembrane helix</keyword>
<dbReference type="Gene3D" id="2.60.120.260">
    <property type="entry name" value="Galactose-binding domain-like"/>
    <property type="match status" value="1"/>
</dbReference>
<evidence type="ECO:0000313" key="3">
    <source>
        <dbReference type="EMBL" id="PVH15653.1"/>
    </source>
</evidence>
<evidence type="ECO:0000256" key="1">
    <source>
        <dbReference type="SAM" id="Coils"/>
    </source>
</evidence>
<keyword evidence="4" id="KW-1185">Reference proteome</keyword>
<keyword evidence="2" id="KW-0472">Membrane</keyword>
<feature type="coiled-coil region" evidence="1">
    <location>
        <begin position="84"/>
        <end position="114"/>
    </location>
</feature>
<evidence type="ECO:0008006" key="5">
    <source>
        <dbReference type="Google" id="ProtNLM"/>
    </source>
</evidence>
<gene>
    <name evidence="3" type="ORF">CXQ87_003499</name>
</gene>
<dbReference type="AlphaFoldDB" id="A0A2V1AEI5"/>
<protein>
    <recommendedName>
        <fullName evidence="5">SUN domain-containing protein</fullName>
    </recommendedName>
</protein>
<evidence type="ECO:0000313" key="4">
    <source>
        <dbReference type="Proteomes" id="UP000244406"/>
    </source>
</evidence>
<dbReference type="GeneID" id="37003499"/>
<dbReference type="VEuPathDB" id="FungiDB:CXQ87_003499"/>
<proteinExistence type="predicted"/>
<sequence length="522" mass="59692">MKNSELLNRAFDQYFEYDVGSTNILETDILDDGSNENRVSTRRVSQKSNKLSLVNSVGLIIGIAVVILYYFNGSFRSYEHMRQINAIEEKFSRLEALSRELDELEKSNRELVQDSSNFKHPDLMVERGRLQENISNEPSNDNPDDVLPRNDYKQKEKTLTSLSMEGDALDDFVLRTISRYITKFVPVFMKDHKIRYTTEFHDFIRNITKEELANYQQLETHKKEFNFEGQTGAAVFGEQDIRNFIRQELEQQRPQKKADLCNDQIEVSDFSTELLNDGSKQPRDSHKQPNFASYEQGARVLGFLTTQHGKQKGFPLLRAIFLGWYDYLTSQGLNSPDRLRFNANNALSRQAPYWQCKSNSCSIGIRLTTNVALREIVLSVPYSGRPANLDTPRTVSIFIKPRHQTHANLLRSLLANDSPSKAKSSEITPFLKKFVKVMEAELNPRVELNTIVLPSNLTNLNIPSRDLYIELESVDEPTGVFEIIANGHVLPEESSKSIPWSLSRLAEEQSFSATELGDDLST</sequence>
<dbReference type="Proteomes" id="UP000244406">
    <property type="component" value="Unassembled WGS sequence"/>
</dbReference>
<evidence type="ECO:0000256" key="2">
    <source>
        <dbReference type="SAM" id="Phobius"/>
    </source>
</evidence>
<organism evidence="3 4">
    <name type="scientific">Candidozyma duobushaemuli</name>
    <dbReference type="NCBI Taxonomy" id="1231522"/>
    <lineage>
        <taxon>Eukaryota</taxon>
        <taxon>Fungi</taxon>
        <taxon>Dikarya</taxon>
        <taxon>Ascomycota</taxon>
        <taxon>Saccharomycotina</taxon>
        <taxon>Pichiomycetes</taxon>
        <taxon>Metschnikowiaceae</taxon>
        <taxon>Candidozyma</taxon>
    </lineage>
</organism>